<dbReference type="EMBL" id="JAUCMV010000001">
    <property type="protein sequence ID" value="KAK0428671.1"/>
    <property type="molecule type" value="Genomic_DNA"/>
</dbReference>
<dbReference type="GO" id="GO:0005634">
    <property type="term" value="C:nucleus"/>
    <property type="evidence" value="ECO:0007669"/>
    <property type="project" value="TreeGrafter"/>
</dbReference>
<organism evidence="6 7">
    <name type="scientific">Steinernema hermaphroditum</name>
    <dbReference type="NCBI Taxonomy" id="289476"/>
    <lineage>
        <taxon>Eukaryota</taxon>
        <taxon>Metazoa</taxon>
        <taxon>Ecdysozoa</taxon>
        <taxon>Nematoda</taxon>
        <taxon>Chromadorea</taxon>
        <taxon>Rhabditida</taxon>
        <taxon>Tylenchina</taxon>
        <taxon>Panagrolaimomorpha</taxon>
        <taxon>Strongyloidoidea</taxon>
        <taxon>Steinernematidae</taxon>
        <taxon>Steinernema</taxon>
    </lineage>
</organism>
<accession>A0AA39MBH3</accession>
<protein>
    <recommendedName>
        <fullName evidence="2">Structural maintenance of chromosomes protein 5</fullName>
    </recommendedName>
</protein>
<dbReference type="SUPFAM" id="SSF52540">
    <property type="entry name" value="P-loop containing nucleoside triphosphate hydrolases"/>
    <property type="match status" value="1"/>
</dbReference>
<evidence type="ECO:0000256" key="3">
    <source>
        <dbReference type="ARBA" id="ARBA00023054"/>
    </source>
</evidence>
<dbReference type="AlphaFoldDB" id="A0AA39MBH3"/>
<dbReference type="Pfam" id="PF02463">
    <property type="entry name" value="SMC_N"/>
    <property type="match status" value="1"/>
</dbReference>
<keyword evidence="7" id="KW-1185">Reference proteome</keyword>
<feature type="domain" description="RecF/RecN/SMC N-terminal" evidence="5">
    <location>
        <begin position="19"/>
        <end position="1004"/>
    </location>
</feature>
<dbReference type="Gene3D" id="3.40.50.300">
    <property type="entry name" value="P-loop containing nucleotide triphosphate hydrolases"/>
    <property type="match status" value="2"/>
</dbReference>
<name>A0AA39MBH3_9BILA</name>
<dbReference type="GO" id="GO:0003697">
    <property type="term" value="F:single-stranded DNA binding"/>
    <property type="evidence" value="ECO:0007669"/>
    <property type="project" value="TreeGrafter"/>
</dbReference>
<reference evidence="6" key="1">
    <citation type="submission" date="2023-06" db="EMBL/GenBank/DDBJ databases">
        <title>Genomic analysis of the entomopathogenic nematode Steinernema hermaphroditum.</title>
        <authorList>
            <person name="Schwarz E.M."/>
            <person name="Heppert J.K."/>
            <person name="Baniya A."/>
            <person name="Schwartz H.T."/>
            <person name="Tan C.-H."/>
            <person name="Antoshechkin I."/>
            <person name="Sternberg P.W."/>
            <person name="Goodrich-Blair H."/>
            <person name="Dillman A.R."/>
        </authorList>
    </citation>
    <scope>NUCLEOTIDE SEQUENCE</scope>
    <source>
        <strain evidence="6">PS9179</strain>
        <tissue evidence="6">Whole animal</tissue>
    </source>
</reference>
<proteinExistence type="inferred from homology"/>
<dbReference type="GO" id="GO:0000724">
    <property type="term" value="P:double-strand break repair via homologous recombination"/>
    <property type="evidence" value="ECO:0007669"/>
    <property type="project" value="TreeGrafter"/>
</dbReference>
<dbReference type="InterPro" id="IPR003395">
    <property type="entry name" value="RecF/RecN/SMC_N"/>
</dbReference>
<evidence type="ECO:0000259" key="5">
    <source>
        <dbReference type="Pfam" id="PF02463"/>
    </source>
</evidence>
<dbReference type="PANTHER" id="PTHR45916">
    <property type="entry name" value="STRUCTURAL MAINTENANCE OF CHROMOSOMES PROTEIN 5"/>
    <property type="match status" value="1"/>
</dbReference>
<evidence type="ECO:0000313" key="6">
    <source>
        <dbReference type="EMBL" id="KAK0428671.1"/>
    </source>
</evidence>
<dbReference type="InterPro" id="IPR027417">
    <property type="entry name" value="P-loop_NTPase"/>
</dbReference>
<dbReference type="PANTHER" id="PTHR45916:SF1">
    <property type="entry name" value="STRUCTURAL MAINTENANCE OF CHROMOSOMES PROTEIN 5"/>
    <property type="match status" value="1"/>
</dbReference>
<evidence type="ECO:0000313" key="7">
    <source>
        <dbReference type="Proteomes" id="UP001175271"/>
    </source>
</evidence>
<feature type="coiled-coil region" evidence="4">
    <location>
        <begin position="194"/>
        <end position="221"/>
    </location>
</feature>
<evidence type="ECO:0000256" key="2">
    <source>
        <dbReference type="ARBA" id="ARBA00018687"/>
    </source>
</evidence>
<comment type="caution">
    <text evidence="6">The sequence shown here is derived from an EMBL/GenBank/DDBJ whole genome shotgun (WGS) entry which is preliminary data.</text>
</comment>
<dbReference type="Proteomes" id="UP001175271">
    <property type="component" value="Unassembled WGS sequence"/>
</dbReference>
<sequence length="1068" mass="124582">MDEDDEMRYSINDYAVGSITKVELTNFLTYDHGCYYPSPNLNVIIGSNGTGKSSVLCGICLAVGGKPALLGRSDRMDDYVKHGKQEGWVEVTIRDHNESKLKKFRIVLRKGTGSKADCTTEYFIDGRKVTHKVVNEVIKEFNIQIDNPCTFLAQDKVKSFSEQNSQKLLENTQKALGVGLYGKYTELCGESKKGNDVEQEKRKLEAELERIKKTISDLEPRVQAFHEQELRNRHINKLKECVAYLEAQAAFEHYQNEVSTKKDKENTLQKKMKDEEKVKRTIATLDQKLRQSRFQFGKEKEKMNDMEEELYDLLRERKLGDEIAENQKNFEIQKTKFDDWENERAVLEERIAGFRQNWKEVNDAYVPKDFSQEDQALSEEKDRVVALKEEIRRQYEQVKNKEQYIIRQGEQSKRALRSKIEHLQSERSVGHLQILQAYQFYKNNLGSFKYPVYIPFLDIFLKDRSAPRYLCNTVSIRDMAMFIFGCEDDERLMHSQRFKINTTIMKEEQRRQYEGVRPQISSSMRNMGFTNFLSEMIEAPDVVMAFLMANSSIHQIPIGTDRLNHKLEEVAAKIGDAHPLIFTPKIRCHTKYSPFTGDPIIRIDQLRDQSYFVNEHFQPSETDLTDVKREYRELKEKFEQERGAVEERINAYTEKQRRYFEEREVEKRKQTELRTLKHKLEAECVKLDCHLDVRPEVEHAQKALEERNEMCKRKALQRGEKRLQILEALSKKIIELGEAAVSCHEAESHLDEQRTKETAVQLEMETIREEIAYLAREFRQAEEAFQRSNARFSDICHIPSVDPSELNGSHKRKLKELTEYFEKEGVERDVTALQNRIDQEIARNNVAGVTGSATDVERHTKSLEEKEKIDGSIRELREKLTISEAQLSEKLDAWREPVKHLVEKISDNFTKFFSQLNCIGEVKLCVPENEYHMEEYGIDIYVKFRENASLRRLDDKSQSGGERSVSTMLYMLALQELCPVPFRCVDEINQGMDPRNERKVFEMMLDILASEGSLAKTQYFLLTPKLLHGLRYNDKVRVGIIFNSPVTVTDNIYKSSLRTMLADVEESN</sequence>
<comment type="similarity">
    <text evidence="1">Belongs to the SMC family. SMC5 subfamily.</text>
</comment>
<feature type="coiled-coil region" evidence="4">
    <location>
        <begin position="296"/>
        <end position="426"/>
    </location>
</feature>
<evidence type="ECO:0000256" key="1">
    <source>
        <dbReference type="ARBA" id="ARBA00010171"/>
    </source>
</evidence>
<gene>
    <name evidence="6" type="ORF">QR680_010940</name>
</gene>
<feature type="coiled-coil region" evidence="4">
    <location>
        <begin position="624"/>
        <end position="655"/>
    </location>
</feature>
<dbReference type="GO" id="GO:0030915">
    <property type="term" value="C:Smc5-Smc6 complex"/>
    <property type="evidence" value="ECO:0007669"/>
    <property type="project" value="TreeGrafter"/>
</dbReference>
<keyword evidence="3 4" id="KW-0175">Coiled coil</keyword>
<evidence type="ECO:0000256" key="4">
    <source>
        <dbReference type="SAM" id="Coils"/>
    </source>
</evidence>